<gene>
    <name evidence="2" type="ORF">ASIM_LOCUS3042</name>
</gene>
<evidence type="ECO:0000313" key="4">
    <source>
        <dbReference type="WBParaSite" id="ASIM_0000319601-mRNA-1"/>
    </source>
</evidence>
<sequence>MRRTIEALKSHNSARDSEIERTTDASEMLKNELANKTEAYMQTLSILSQKQEELSAANEDLQKLNRTNSELSEKLKRMPVMEQEFEELKSNYAFVSQKLEDYEKALEELGGHLSEYAHFCFFLDLCFKSTLNLFSNVYN</sequence>
<feature type="region of interest" description="Disordered" evidence="1">
    <location>
        <begin position="1"/>
        <end position="23"/>
    </location>
</feature>
<keyword evidence="3" id="KW-1185">Reference proteome</keyword>
<proteinExistence type="predicted"/>
<protein>
    <submittedName>
        <fullName evidence="4">TACC_C domain-containing protein</fullName>
    </submittedName>
</protein>
<evidence type="ECO:0000313" key="3">
    <source>
        <dbReference type="Proteomes" id="UP000267096"/>
    </source>
</evidence>
<dbReference type="WBParaSite" id="ASIM_0000319601-mRNA-1">
    <property type="protein sequence ID" value="ASIM_0000319601-mRNA-1"/>
    <property type="gene ID" value="ASIM_0000319601"/>
</dbReference>
<evidence type="ECO:0000256" key="1">
    <source>
        <dbReference type="SAM" id="MobiDB-lite"/>
    </source>
</evidence>
<dbReference type="AlphaFoldDB" id="A0A0M3J6K8"/>
<dbReference type="Proteomes" id="UP000267096">
    <property type="component" value="Unassembled WGS sequence"/>
</dbReference>
<accession>A0A0M3J6K8</accession>
<reference evidence="2 3" key="2">
    <citation type="submission" date="2018-11" db="EMBL/GenBank/DDBJ databases">
        <authorList>
            <consortium name="Pathogen Informatics"/>
        </authorList>
    </citation>
    <scope>NUCLEOTIDE SEQUENCE [LARGE SCALE GENOMIC DNA]</scope>
</reference>
<dbReference type="OrthoDB" id="79871at2759"/>
<name>A0A0M3J6K8_ANISI</name>
<reference evidence="4" key="1">
    <citation type="submission" date="2017-02" db="UniProtKB">
        <authorList>
            <consortium name="WormBaseParasite"/>
        </authorList>
    </citation>
    <scope>IDENTIFICATION</scope>
</reference>
<organism evidence="4">
    <name type="scientific">Anisakis simplex</name>
    <name type="common">Herring worm</name>
    <dbReference type="NCBI Taxonomy" id="6269"/>
    <lineage>
        <taxon>Eukaryota</taxon>
        <taxon>Metazoa</taxon>
        <taxon>Ecdysozoa</taxon>
        <taxon>Nematoda</taxon>
        <taxon>Chromadorea</taxon>
        <taxon>Rhabditida</taxon>
        <taxon>Spirurina</taxon>
        <taxon>Ascaridomorpha</taxon>
        <taxon>Ascaridoidea</taxon>
        <taxon>Anisakidae</taxon>
        <taxon>Anisakis</taxon>
        <taxon>Anisakis simplex complex</taxon>
    </lineage>
</organism>
<evidence type="ECO:0000313" key="2">
    <source>
        <dbReference type="EMBL" id="VDK21055.1"/>
    </source>
</evidence>
<dbReference type="EMBL" id="UYRR01004450">
    <property type="protein sequence ID" value="VDK21055.1"/>
    <property type="molecule type" value="Genomic_DNA"/>
</dbReference>